<name>A0A1G2UIK9_9BACT</name>
<dbReference type="Proteomes" id="UP000177096">
    <property type="component" value="Unassembled WGS sequence"/>
</dbReference>
<proteinExistence type="predicted"/>
<accession>A0A1G2UIK9</accession>
<dbReference type="AlphaFoldDB" id="A0A1G2UIK9"/>
<sequence>MDFQELLQVGSRDALTFFYNELRKEIKIRGITDRETRYIASIPASYAQTSRYDPTSVPVFADLSEFFDYFIFQREELRDSESLEIAGAQSLFLIGFFGRQLRHRHNLKWYQGLCQSFYRKAGKRSRDADRQRLFWMVSDKVEFWSTTFHSLNSRLYEERFLLPPPSL</sequence>
<organism evidence="1 2">
    <name type="scientific">Candidatus Zambryskibacteria bacterium RIFCSPLOWO2_02_FULL_39_14</name>
    <dbReference type="NCBI Taxonomy" id="1802769"/>
    <lineage>
        <taxon>Bacteria</taxon>
        <taxon>Candidatus Zambryskiibacteriota</taxon>
    </lineage>
</organism>
<dbReference type="EMBL" id="MHWM01000008">
    <property type="protein sequence ID" value="OHB09267.1"/>
    <property type="molecule type" value="Genomic_DNA"/>
</dbReference>
<protein>
    <submittedName>
        <fullName evidence="1">Uncharacterized protein</fullName>
    </submittedName>
</protein>
<reference evidence="1 2" key="1">
    <citation type="journal article" date="2016" name="Nat. Commun.">
        <title>Thousands of microbial genomes shed light on interconnected biogeochemical processes in an aquifer system.</title>
        <authorList>
            <person name="Anantharaman K."/>
            <person name="Brown C.T."/>
            <person name="Hug L.A."/>
            <person name="Sharon I."/>
            <person name="Castelle C.J."/>
            <person name="Probst A.J."/>
            <person name="Thomas B.C."/>
            <person name="Singh A."/>
            <person name="Wilkins M.J."/>
            <person name="Karaoz U."/>
            <person name="Brodie E.L."/>
            <person name="Williams K.H."/>
            <person name="Hubbard S.S."/>
            <person name="Banfield J.F."/>
        </authorList>
    </citation>
    <scope>NUCLEOTIDE SEQUENCE [LARGE SCALE GENOMIC DNA]</scope>
</reference>
<comment type="caution">
    <text evidence="1">The sequence shown here is derived from an EMBL/GenBank/DDBJ whole genome shotgun (WGS) entry which is preliminary data.</text>
</comment>
<evidence type="ECO:0000313" key="1">
    <source>
        <dbReference type="EMBL" id="OHB09267.1"/>
    </source>
</evidence>
<gene>
    <name evidence="1" type="ORF">A3I86_00460</name>
</gene>
<evidence type="ECO:0000313" key="2">
    <source>
        <dbReference type="Proteomes" id="UP000177096"/>
    </source>
</evidence>